<dbReference type="InterPro" id="IPR003779">
    <property type="entry name" value="CMD-like"/>
</dbReference>
<organism evidence="3 4">
    <name type="scientific">Isoptericola halotolerans</name>
    <dbReference type="NCBI Taxonomy" id="300560"/>
    <lineage>
        <taxon>Bacteria</taxon>
        <taxon>Bacillati</taxon>
        <taxon>Actinomycetota</taxon>
        <taxon>Actinomycetes</taxon>
        <taxon>Micrococcales</taxon>
        <taxon>Promicromonosporaceae</taxon>
        <taxon>Isoptericola</taxon>
    </lineage>
</organism>
<name>A0ABX2A3B3_9MICO</name>
<dbReference type="RefSeq" id="WP_216645441.1">
    <property type="nucleotide sequence ID" value="NZ_BAAAML010000006.1"/>
</dbReference>
<evidence type="ECO:0000256" key="1">
    <source>
        <dbReference type="SAM" id="MobiDB-lite"/>
    </source>
</evidence>
<dbReference type="EMBL" id="JABEZU010000002">
    <property type="protein sequence ID" value="NOV97342.1"/>
    <property type="molecule type" value="Genomic_DNA"/>
</dbReference>
<comment type="caution">
    <text evidence="3">The sequence shown here is derived from an EMBL/GenBank/DDBJ whole genome shotgun (WGS) entry which is preliminary data.</text>
</comment>
<dbReference type="Pfam" id="PF02627">
    <property type="entry name" value="CMD"/>
    <property type="match status" value="1"/>
</dbReference>
<feature type="region of interest" description="Disordered" evidence="1">
    <location>
        <begin position="116"/>
        <end position="136"/>
    </location>
</feature>
<gene>
    <name evidence="3" type="ORF">HDG69_001917</name>
</gene>
<protein>
    <submittedName>
        <fullName evidence="3">Alkylhydroperoxidase/carboxymuconolactone decarboxylase family protein YurZ</fullName>
    </submittedName>
</protein>
<accession>A0ABX2A3B3</accession>
<sequence>MNPAPAPEPTGAVDHAEQLRRLTINDARLDDGRGVDPVVLTPHDLALVRIAALVAGAGHEPSYGAEIDAALAAGVTAEEIVDVLSAVVPIVGLPTIVAAAPGVALALGLEPIEGWDDDAPRAGGRIDRRDGTSPPG</sequence>
<feature type="domain" description="Carboxymuconolactone decarboxylase-like" evidence="2">
    <location>
        <begin position="39"/>
        <end position="100"/>
    </location>
</feature>
<evidence type="ECO:0000259" key="2">
    <source>
        <dbReference type="Pfam" id="PF02627"/>
    </source>
</evidence>
<proteinExistence type="predicted"/>
<evidence type="ECO:0000313" key="3">
    <source>
        <dbReference type="EMBL" id="NOV97342.1"/>
    </source>
</evidence>
<feature type="compositionally biased region" description="Basic and acidic residues" evidence="1">
    <location>
        <begin position="118"/>
        <end position="136"/>
    </location>
</feature>
<dbReference type="Proteomes" id="UP000757540">
    <property type="component" value="Unassembled WGS sequence"/>
</dbReference>
<evidence type="ECO:0000313" key="4">
    <source>
        <dbReference type="Proteomes" id="UP000757540"/>
    </source>
</evidence>
<reference evidence="3 4" key="1">
    <citation type="submission" date="2020-05" db="EMBL/GenBank/DDBJ databases">
        <title>Genomic Encyclopedia of Type Strains, Phase III (KMG-III): the genomes of soil and plant-associated and newly described type strains.</title>
        <authorList>
            <person name="Whitman W."/>
        </authorList>
    </citation>
    <scope>NUCLEOTIDE SEQUENCE [LARGE SCALE GENOMIC DNA]</scope>
    <source>
        <strain evidence="3 4">KCTC 19046</strain>
    </source>
</reference>
<keyword evidence="4" id="KW-1185">Reference proteome</keyword>